<accession>A0A8F2Z0U5</accession>
<dbReference type="Gene3D" id="1.20.5.1700">
    <property type="match status" value="1"/>
</dbReference>
<keyword evidence="2" id="KW-0472">Membrane</keyword>
<proteinExistence type="evidence at transcript level"/>
<evidence type="ECO:0000313" key="3">
    <source>
        <dbReference type="EMBL" id="QWX94049.1"/>
    </source>
</evidence>
<organism evidence="3">
    <name type="scientific">Taphozous melanopogon</name>
    <name type="common">Black-bearded tomb bat</name>
    <dbReference type="NCBI Taxonomy" id="187003"/>
    <lineage>
        <taxon>Eukaryota</taxon>
        <taxon>Metazoa</taxon>
        <taxon>Chordata</taxon>
        <taxon>Craniata</taxon>
        <taxon>Vertebrata</taxon>
        <taxon>Euteleostomi</taxon>
        <taxon>Mammalia</taxon>
        <taxon>Eutheria</taxon>
        <taxon>Laurasiatheria</taxon>
        <taxon>Chiroptera</taxon>
        <taxon>Yangochiroptera</taxon>
        <taxon>Emballonuridae</taxon>
        <taxon>Taphozoinae</taxon>
        <taxon>Taphozous</taxon>
    </lineage>
</organism>
<dbReference type="GO" id="GO:0008191">
    <property type="term" value="F:metalloendopeptidase inhibitor activity"/>
    <property type="evidence" value="ECO:0007669"/>
    <property type="project" value="TreeGrafter"/>
</dbReference>
<dbReference type="Pfam" id="PF16716">
    <property type="entry name" value="BST2"/>
    <property type="match status" value="1"/>
</dbReference>
<dbReference type="PANTHER" id="PTHR15190">
    <property type="entry name" value="BONE MARROW STROMAL ANTIGEN 2"/>
    <property type="match status" value="1"/>
</dbReference>
<sequence length="172" mass="19692">MDDYLEKLKLWDCKLPRWLGILLLLLVVGEFVLLIIFGVRDSSNVCKDSLRAEQECRNITHLLQHQLTQAQEVVLETEAQAASCNKTVVTLMESLEKEKAQGHKQQELVQELQEEIEKLKQELQDTGTELELERLRKKDESWGLKTNSNSGNILRPLAITVLLTLCLRTLLA</sequence>
<dbReference type="GO" id="GO:0005794">
    <property type="term" value="C:Golgi apparatus"/>
    <property type="evidence" value="ECO:0007669"/>
    <property type="project" value="TreeGrafter"/>
</dbReference>
<dbReference type="EMBL" id="MT274403">
    <property type="protein sequence ID" value="QWX94049.1"/>
    <property type="molecule type" value="mRNA"/>
</dbReference>
<dbReference type="GO" id="GO:0045087">
    <property type="term" value="P:innate immune response"/>
    <property type="evidence" value="ECO:0007669"/>
    <property type="project" value="TreeGrafter"/>
</dbReference>
<feature type="transmembrane region" description="Helical" evidence="2">
    <location>
        <begin position="18"/>
        <end position="39"/>
    </location>
</feature>
<dbReference type="GO" id="GO:0051607">
    <property type="term" value="P:defense response to virus"/>
    <property type="evidence" value="ECO:0007669"/>
    <property type="project" value="InterPro"/>
</dbReference>
<evidence type="ECO:0000256" key="1">
    <source>
        <dbReference type="SAM" id="Coils"/>
    </source>
</evidence>
<keyword evidence="2" id="KW-1133">Transmembrane helix</keyword>
<dbReference type="GO" id="GO:0009986">
    <property type="term" value="C:cell surface"/>
    <property type="evidence" value="ECO:0007669"/>
    <property type="project" value="TreeGrafter"/>
</dbReference>
<feature type="coiled-coil region" evidence="1">
    <location>
        <begin position="95"/>
        <end position="136"/>
    </location>
</feature>
<dbReference type="PANTHER" id="PTHR15190:SF1">
    <property type="entry name" value="BONE MARROW STROMAL ANTIGEN 2"/>
    <property type="match status" value="1"/>
</dbReference>
<keyword evidence="2" id="KW-0812">Transmembrane</keyword>
<dbReference type="InterPro" id="IPR024886">
    <property type="entry name" value="BST2"/>
</dbReference>
<protein>
    <submittedName>
        <fullName evidence="3">BST-2</fullName>
    </submittedName>
</protein>
<name>A0A8F2Z0U5_TAPME</name>
<reference evidence="3" key="1">
    <citation type="submission" date="2020-04" db="EMBL/GenBank/DDBJ databases">
        <title>Bats Possess Unique Variants of the Antiviral Restriction Factor Tetherin.</title>
        <authorList>
            <person name="Hayward J.A."/>
            <person name="Tachedjian M."/>
            <person name="Johnson A."/>
            <person name="Gordon T.B."/>
            <person name="Cui J."/>
            <person name="Marsh G.A."/>
            <person name="Baker M.L."/>
            <person name="Wang L.-F."/>
            <person name="Tachedjian G."/>
        </authorList>
    </citation>
    <scope>NUCLEOTIDE SEQUENCE</scope>
</reference>
<dbReference type="AlphaFoldDB" id="A0A8F2Z0U5"/>
<evidence type="ECO:0000256" key="2">
    <source>
        <dbReference type="SAM" id="Phobius"/>
    </source>
</evidence>
<keyword evidence="1" id="KW-0175">Coiled coil</keyword>